<name>A0ABY4VDC1_9GAMM</name>
<organism evidence="1 2">
    <name type="scientific">Microbulbifer variabilis</name>
    <dbReference type="NCBI Taxonomy" id="266805"/>
    <lineage>
        <taxon>Bacteria</taxon>
        <taxon>Pseudomonadati</taxon>
        <taxon>Pseudomonadota</taxon>
        <taxon>Gammaproteobacteria</taxon>
        <taxon>Cellvibrionales</taxon>
        <taxon>Microbulbiferaceae</taxon>
        <taxon>Microbulbifer</taxon>
    </lineage>
</organism>
<dbReference type="Proteomes" id="UP001055658">
    <property type="component" value="Chromosome"/>
</dbReference>
<protein>
    <submittedName>
        <fullName evidence="1">Uncharacterized protein</fullName>
    </submittedName>
</protein>
<dbReference type="RefSeq" id="WP_252084638.1">
    <property type="nucleotide sequence ID" value="NZ_CP092418.1"/>
</dbReference>
<accession>A0ABY4VDC1</accession>
<sequence>MHQMLLGELGDVESDYFSKIGTRANYSAGEKMLPFFQASANSPPLVAEMQCVNLHPIAAERKSGASLCRECLV</sequence>
<dbReference type="EMBL" id="CP092418">
    <property type="protein sequence ID" value="USD22278.1"/>
    <property type="molecule type" value="Genomic_DNA"/>
</dbReference>
<proteinExistence type="predicted"/>
<gene>
    <name evidence="1" type="ORF">MJO52_03875</name>
</gene>
<evidence type="ECO:0000313" key="2">
    <source>
        <dbReference type="Proteomes" id="UP001055658"/>
    </source>
</evidence>
<keyword evidence="2" id="KW-1185">Reference proteome</keyword>
<evidence type="ECO:0000313" key="1">
    <source>
        <dbReference type="EMBL" id="USD22278.1"/>
    </source>
</evidence>
<reference evidence="1" key="1">
    <citation type="submission" date="2022-02" db="EMBL/GenBank/DDBJ databases">
        <title>Coral-associated bacteria.</title>
        <authorList>
            <person name="Tang K."/>
            <person name="Wang X."/>
        </authorList>
    </citation>
    <scope>NUCLEOTIDE SEQUENCE</scope>
    <source>
        <strain evidence="1">SCSIO 43006</strain>
    </source>
</reference>